<dbReference type="Proteomes" id="UP000004633">
    <property type="component" value="Unassembled WGS sequence"/>
</dbReference>
<reference evidence="2 3" key="1">
    <citation type="submission" date="2010-08" db="EMBL/GenBank/DDBJ databases">
        <authorList>
            <person name="Weinstock G."/>
            <person name="Sodergren E."/>
            <person name="Clifton S."/>
            <person name="Fulton L."/>
            <person name="Fulton B."/>
            <person name="Courtney L."/>
            <person name="Fronick C."/>
            <person name="Harrison M."/>
            <person name="Strong C."/>
            <person name="Farmer C."/>
            <person name="Delahaunty K."/>
            <person name="Markovic C."/>
            <person name="Hall O."/>
            <person name="Minx P."/>
            <person name="Tomlinson C."/>
            <person name="Mitreva M."/>
            <person name="Hou S."/>
            <person name="Chen J."/>
            <person name="Wollam A."/>
            <person name="Pepin K.H."/>
            <person name="Johnson M."/>
            <person name="Bhonagiri V."/>
            <person name="Zhang X."/>
            <person name="Suruliraj S."/>
            <person name="Warren W."/>
            <person name="Chinwalla A."/>
            <person name="Mardis E.R."/>
            <person name="Wilson R.K."/>
        </authorList>
    </citation>
    <scope>NUCLEOTIDE SEQUENCE [LARGE SCALE GENOMIC DNA]</scope>
    <source>
        <strain evidence="2 3">F0399</strain>
    </source>
</reference>
<proteinExistence type="predicted"/>
<sequence>MDPKAKAKRVGAAFIVLFIVAGLVLMYTGSDAVVLATRQKEGILTAEQVKMSFDSVSGRLVREAVREGDEVRAPRRSSRRKISRSSSAAQRIRAIRSPSPCRPSSRRAEARQIWGTTLRRSKHSATCSSCRKRNSMLRAIVSCCVRPRMARC</sequence>
<dbReference type="AlphaFoldDB" id="E7N322"/>
<comment type="caution">
    <text evidence="2">The sequence shown here is derived from an EMBL/GenBank/DDBJ whole genome shotgun (WGS) entry which is preliminary data.</text>
</comment>
<dbReference type="STRING" id="749551.HMPREF9555_01394"/>
<gene>
    <name evidence="2" type="ORF">HMPREF9555_01394</name>
</gene>
<evidence type="ECO:0000256" key="1">
    <source>
        <dbReference type="SAM" id="MobiDB-lite"/>
    </source>
</evidence>
<feature type="region of interest" description="Disordered" evidence="1">
    <location>
        <begin position="67"/>
        <end position="108"/>
    </location>
</feature>
<keyword evidence="3" id="KW-1185">Reference proteome</keyword>
<dbReference type="RefSeq" id="WP_009350052.1">
    <property type="nucleotide sequence ID" value="NZ_GL638136.1"/>
</dbReference>
<evidence type="ECO:0000313" key="3">
    <source>
        <dbReference type="Proteomes" id="UP000004633"/>
    </source>
</evidence>
<feature type="compositionally biased region" description="Low complexity" evidence="1">
    <location>
        <begin position="84"/>
        <end position="103"/>
    </location>
</feature>
<dbReference type="EMBL" id="AECV01000023">
    <property type="protein sequence ID" value="EFW29583.1"/>
    <property type="molecule type" value="Genomic_DNA"/>
</dbReference>
<evidence type="ECO:0000313" key="2">
    <source>
        <dbReference type="EMBL" id="EFW29583.1"/>
    </source>
</evidence>
<organism evidence="2 3">
    <name type="scientific">Selenomonas artemidis F0399</name>
    <dbReference type="NCBI Taxonomy" id="749551"/>
    <lineage>
        <taxon>Bacteria</taxon>
        <taxon>Bacillati</taxon>
        <taxon>Bacillota</taxon>
        <taxon>Negativicutes</taxon>
        <taxon>Selenomonadales</taxon>
        <taxon>Selenomonadaceae</taxon>
        <taxon>Selenomonas</taxon>
    </lineage>
</organism>
<feature type="compositionally biased region" description="Basic residues" evidence="1">
    <location>
        <begin position="74"/>
        <end position="83"/>
    </location>
</feature>
<name>E7N322_9FIRM</name>
<dbReference type="HOGENOM" id="CLU_1721077_0_0_9"/>
<accession>E7N322</accession>
<protein>
    <submittedName>
        <fullName evidence="2">Uncharacterized protein</fullName>
    </submittedName>
</protein>